<feature type="compositionally biased region" description="Polar residues" evidence="1">
    <location>
        <begin position="120"/>
        <end position="131"/>
    </location>
</feature>
<feature type="region of interest" description="Disordered" evidence="1">
    <location>
        <begin position="1"/>
        <end position="90"/>
    </location>
</feature>
<gene>
    <name evidence="4" type="ORF">DFQ27_003159</name>
</gene>
<evidence type="ECO:0000313" key="5">
    <source>
        <dbReference type="Proteomes" id="UP000807716"/>
    </source>
</evidence>
<feature type="region of interest" description="Disordered" evidence="1">
    <location>
        <begin position="113"/>
        <end position="158"/>
    </location>
</feature>
<dbReference type="Proteomes" id="UP000807716">
    <property type="component" value="Unassembled WGS sequence"/>
</dbReference>
<comment type="caution">
    <text evidence="4">The sequence shown here is derived from an EMBL/GenBank/DDBJ whole genome shotgun (WGS) entry which is preliminary data.</text>
</comment>
<accession>A0A9P6U685</accession>
<feature type="transmembrane region" description="Helical" evidence="2">
    <location>
        <begin position="268"/>
        <end position="288"/>
    </location>
</feature>
<feature type="transmembrane region" description="Helical" evidence="2">
    <location>
        <begin position="472"/>
        <end position="495"/>
    </location>
</feature>
<protein>
    <recommendedName>
        <fullName evidence="3">DUF7789 domain-containing protein</fullName>
    </recommendedName>
</protein>
<dbReference type="PANTHER" id="PTHR34391">
    <property type="entry name" value="UPF0658 GOLGI APPARATUS MEMBRANE PROTEIN C1952.10C-RELATED"/>
    <property type="match status" value="1"/>
</dbReference>
<reference evidence="4" key="1">
    <citation type="journal article" date="2020" name="Fungal Divers.">
        <title>Resolving the Mortierellaceae phylogeny through synthesis of multi-gene phylogenetics and phylogenomics.</title>
        <authorList>
            <person name="Vandepol N."/>
            <person name="Liber J."/>
            <person name="Desiro A."/>
            <person name="Na H."/>
            <person name="Kennedy M."/>
            <person name="Barry K."/>
            <person name="Grigoriev I.V."/>
            <person name="Miller A.N."/>
            <person name="O'Donnell K."/>
            <person name="Stajich J.E."/>
            <person name="Bonito G."/>
        </authorList>
    </citation>
    <scope>NUCLEOTIDE SEQUENCE</scope>
    <source>
        <strain evidence="4">BC1065</strain>
    </source>
</reference>
<feature type="transmembrane region" description="Helical" evidence="2">
    <location>
        <begin position="434"/>
        <end position="452"/>
    </location>
</feature>
<keyword evidence="2" id="KW-0472">Membrane</keyword>
<dbReference type="GO" id="GO:0005794">
    <property type="term" value="C:Golgi apparatus"/>
    <property type="evidence" value="ECO:0007669"/>
    <property type="project" value="TreeGrafter"/>
</dbReference>
<dbReference type="Pfam" id="PF25044">
    <property type="entry name" value="DUF7789"/>
    <property type="match status" value="1"/>
</dbReference>
<feature type="transmembrane region" description="Helical" evidence="2">
    <location>
        <begin position="374"/>
        <end position="395"/>
    </location>
</feature>
<dbReference type="PANTHER" id="PTHR34391:SF1">
    <property type="entry name" value="UPF0658 GOLGI APPARATUS MEMBRANE PROTEIN C1952.10C-RELATED"/>
    <property type="match status" value="1"/>
</dbReference>
<dbReference type="AlphaFoldDB" id="A0A9P6U685"/>
<feature type="transmembrane region" description="Helical" evidence="2">
    <location>
        <begin position="407"/>
        <end position="427"/>
    </location>
</feature>
<sequence>MSSQARGAGMGMGMGPADTHFPQQQQYVPDDRYPSTAAAAAAAAPLSSPTSSSYQDAYLQQQHHQQHYSGRQPTPQQRDHLEQQRLHQQRLQEQMNAEDSLRMNLHHQNTHRIARPNGAAGSSKTQDSPTGAQGGNKPPPSYYSYPPPSNDAFSLNNNNNKSSEDVSVAARFRRLYQFPCSTYGKWFMGVFALEAVLVIILQSIIVKMYFDALRPTPYEFAPPGFDTTPLPYLDPRNASRSIPAYLLVFVFANIFQLVLAWDAVRAQNTIQLIAIVIFNLCCFAYSIFEISQSRSALLGDTVQESKIIFFPNNNAEDLANALKPLLVVVVVVFGLTQFIITWLAYQLFQEFGWRIYKKIGADPKKKKMYRFYQIYLVLIKVDLFFFVGFSIQFIFLTLTRQASDPEFIITILVLPLTLVILYVAIYAVRHESHVWMSAFILSMHCGVAYFIFKVIRMYIGEKAANYIGVRNFLTLFATLCLISILATIANAAICFRNFGKGLKSHLVKDGQELQSASSQPGRPMVID</sequence>
<feature type="domain" description="DUF7789" evidence="3">
    <location>
        <begin position="360"/>
        <end position="488"/>
    </location>
</feature>
<name>A0A9P6U685_9FUNG</name>
<feature type="transmembrane region" description="Helical" evidence="2">
    <location>
        <begin position="186"/>
        <end position="210"/>
    </location>
</feature>
<keyword evidence="5" id="KW-1185">Reference proteome</keyword>
<feature type="transmembrane region" description="Helical" evidence="2">
    <location>
        <begin position="325"/>
        <end position="348"/>
    </location>
</feature>
<feature type="compositionally biased region" description="Low complexity" evidence="1">
    <location>
        <begin position="34"/>
        <end position="53"/>
    </location>
</feature>
<dbReference type="EMBL" id="JAAAJB010000228">
    <property type="protein sequence ID" value="KAG0261058.1"/>
    <property type="molecule type" value="Genomic_DNA"/>
</dbReference>
<dbReference type="InterPro" id="IPR040410">
    <property type="entry name" value="UPF0658_Golgi"/>
</dbReference>
<dbReference type="InterPro" id="IPR056691">
    <property type="entry name" value="DUF7789"/>
</dbReference>
<proteinExistence type="predicted"/>
<organism evidence="4 5">
    <name type="scientific">Actinomortierella ambigua</name>
    <dbReference type="NCBI Taxonomy" id="1343610"/>
    <lineage>
        <taxon>Eukaryota</taxon>
        <taxon>Fungi</taxon>
        <taxon>Fungi incertae sedis</taxon>
        <taxon>Mucoromycota</taxon>
        <taxon>Mortierellomycotina</taxon>
        <taxon>Mortierellomycetes</taxon>
        <taxon>Mortierellales</taxon>
        <taxon>Mortierellaceae</taxon>
        <taxon>Actinomortierella</taxon>
    </lineage>
</organism>
<evidence type="ECO:0000256" key="1">
    <source>
        <dbReference type="SAM" id="MobiDB-lite"/>
    </source>
</evidence>
<feature type="transmembrane region" description="Helical" evidence="2">
    <location>
        <begin position="242"/>
        <end position="261"/>
    </location>
</feature>
<evidence type="ECO:0000256" key="2">
    <source>
        <dbReference type="SAM" id="Phobius"/>
    </source>
</evidence>
<evidence type="ECO:0000313" key="4">
    <source>
        <dbReference type="EMBL" id="KAG0261058.1"/>
    </source>
</evidence>
<evidence type="ECO:0000259" key="3">
    <source>
        <dbReference type="Pfam" id="PF25044"/>
    </source>
</evidence>
<dbReference type="OrthoDB" id="2448307at2759"/>
<feature type="compositionally biased region" description="Pro residues" evidence="1">
    <location>
        <begin position="137"/>
        <end position="149"/>
    </location>
</feature>
<keyword evidence="2" id="KW-1133">Transmembrane helix</keyword>
<keyword evidence="2" id="KW-0812">Transmembrane</keyword>